<gene>
    <name evidence="1" type="ORF">F1B92_04705</name>
</gene>
<accession>A0A6L5WHU4</accession>
<proteinExistence type="predicted"/>
<comment type="caution">
    <text evidence="1">The sequence shown here is derived from an EMBL/GenBank/DDBJ whole genome shotgun (WGS) entry which is preliminary data.</text>
</comment>
<dbReference type="AlphaFoldDB" id="A0A6L5WHU4"/>
<name>A0A6L5WHU4_9BACT</name>
<evidence type="ECO:0000313" key="2">
    <source>
        <dbReference type="Proteomes" id="UP000476338"/>
    </source>
</evidence>
<sequence length="74" mass="8514">MIMEMLYIGGFAPVKHGLFGKGVVNDEYNYKTNKLHDYQHTIEFDISQKQYDDLIKNINNSSKNPPYYNLPAGA</sequence>
<evidence type="ECO:0000313" key="1">
    <source>
        <dbReference type="EMBL" id="MSN96476.1"/>
    </source>
</evidence>
<dbReference type="RefSeq" id="WP_154570747.1">
    <property type="nucleotide sequence ID" value="NZ_VWSJ01000014.1"/>
</dbReference>
<reference evidence="1 2" key="2">
    <citation type="submission" date="2020-03" db="EMBL/GenBank/DDBJ databases">
        <title>Campylobacter portucalensis sp. nov., a new species of Campylobacter isolated from the reproductive tract of bulls.</title>
        <authorList>
            <person name="Silva M.F."/>
            <person name="Pereira G."/>
            <person name="Carneiro C."/>
            <person name="Hemphill A."/>
            <person name="Mateus L."/>
            <person name="Lopes-Da-Costa L."/>
            <person name="Silva E."/>
        </authorList>
    </citation>
    <scope>NUCLEOTIDE SEQUENCE [LARGE SCALE GENOMIC DNA]</scope>
    <source>
        <strain evidence="1 2">FMV-PI01</strain>
    </source>
</reference>
<dbReference type="Proteomes" id="UP000476338">
    <property type="component" value="Unassembled WGS sequence"/>
</dbReference>
<dbReference type="EMBL" id="VWSJ01000014">
    <property type="protein sequence ID" value="MSN96476.1"/>
    <property type="molecule type" value="Genomic_DNA"/>
</dbReference>
<reference evidence="1 2" key="1">
    <citation type="submission" date="2019-09" db="EMBL/GenBank/DDBJ databases">
        <authorList>
            <person name="Silva M."/>
            <person name="Pereira G."/>
            <person name="Lopes-Da-Costa L."/>
            <person name="Silva E."/>
        </authorList>
    </citation>
    <scope>NUCLEOTIDE SEQUENCE [LARGE SCALE GENOMIC DNA]</scope>
    <source>
        <strain evidence="1 2">FMV-PI01</strain>
    </source>
</reference>
<protein>
    <submittedName>
        <fullName evidence="1">Uncharacterized protein</fullName>
    </submittedName>
</protein>
<organism evidence="1 2">
    <name type="scientific">Campylobacter portucalensis</name>
    <dbReference type="NCBI Taxonomy" id="2608384"/>
    <lineage>
        <taxon>Bacteria</taxon>
        <taxon>Pseudomonadati</taxon>
        <taxon>Campylobacterota</taxon>
        <taxon>Epsilonproteobacteria</taxon>
        <taxon>Campylobacterales</taxon>
        <taxon>Campylobacteraceae</taxon>
        <taxon>Campylobacter</taxon>
    </lineage>
</organism>
<keyword evidence="2" id="KW-1185">Reference proteome</keyword>